<organism evidence="1 2">
    <name type="scientific">Candidatus Hamiltonella defensa</name>
    <name type="common">Bemisia tabaci</name>
    <dbReference type="NCBI Taxonomy" id="672795"/>
    <lineage>
        <taxon>Bacteria</taxon>
        <taxon>Pseudomonadati</taxon>
        <taxon>Pseudomonadota</taxon>
        <taxon>Gammaproteobacteria</taxon>
        <taxon>Enterobacterales</taxon>
        <taxon>Enterobacteriaceae</taxon>
        <taxon>aphid secondary symbionts</taxon>
        <taxon>Candidatus Williamhamiltonella</taxon>
    </lineage>
</organism>
<proteinExistence type="predicted"/>
<name>A0A249DXA2_9ENTR</name>
<dbReference type="RefSeq" id="WP_016856963.1">
    <property type="nucleotide sequence ID" value="NZ_CP016303.1"/>
</dbReference>
<sequence>MSLSIQSQNNGLSQKVLNERNIEYAIKNLSKKNTTDMGIWETIKGFFCRTKKTQVLEKVHELTHQNYE</sequence>
<reference evidence="2" key="1">
    <citation type="submission" date="2016-06" db="EMBL/GenBank/DDBJ databases">
        <authorList>
            <person name="Chen W."/>
            <person name="Hasegawa D.K."/>
        </authorList>
    </citation>
    <scope>NUCLEOTIDE SEQUENCE [LARGE SCALE GENOMIC DNA]</scope>
    <source>
        <strain evidence="2">MEAM1</strain>
    </source>
</reference>
<reference evidence="1 2" key="2">
    <citation type="submission" date="2017-09" db="EMBL/GenBank/DDBJ databases">
        <title>The genome of whitefly Bemisia tabaci, a global crop pest, provides novel insights into virus transmission, host adaptation and insecticide resistance.</title>
        <authorList>
            <person name="Kaur N."/>
            <person name="Kliot A."/>
            <person name="Pinheiro P.V."/>
            <person name="Luan J."/>
            <person name="Zheng Y."/>
            <person name="Liu W."/>
            <person name="Sun H."/>
            <person name="Yang X."/>
            <person name="Xu Y."/>
            <person name="Luo Y."/>
            <person name="Kruse A."/>
            <person name="Fisher T.W."/>
            <person name="Nelson D.R."/>
            <person name="Elimelech M."/>
            <person name="MacCoss M."/>
            <person name="Johnson R."/>
            <person name="Cohen E."/>
            <person name="Hunter W.B."/>
            <person name="Brown J.K."/>
            <person name="Jander G."/>
            <person name="Cilia M."/>
            <person name="Douglas A.E."/>
            <person name="Ghanim M."/>
            <person name="Simmons A.M."/>
            <person name="Wintermantel W.M."/>
            <person name="Ling K.-S."/>
            <person name="Fei Z."/>
        </authorList>
    </citation>
    <scope>NUCLEOTIDE SEQUENCE [LARGE SCALE GENOMIC DNA]</scope>
    <source>
        <strain evidence="1 2">MEAM1</strain>
    </source>
</reference>
<evidence type="ECO:0000313" key="2">
    <source>
        <dbReference type="Proteomes" id="UP000216438"/>
    </source>
</evidence>
<dbReference type="Proteomes" id="UP000216438">
    <property type="component" value="Chromosome"/>
</dbReference>
<dbReference type="AlphaFoldDB" id="A0A249DXA2"/>
<dbReference type="EMBL" id="CP016303">
    <property type="protein sequence ID" value="ASX26071.1"/>
    <property type="molecule type" value="Genomic_DNA"/>
</dbReference>
<dbReference type="Gene3D" id="3.30.2440.10">
    <property type="entry name" value="Secreted effector protein SifA"/>
    <property type="match status" value="1"/>
</dbReference>
<protein>
    <submittedName>
        <fullName evidence="1">Uncharacterized protein</fullName>
    </submittedName>
</protein>
<accession>A0A249DXA2</accession>
<evidence type="ECO:0000313" key="1">
    <source>
        <dbReference type="EMBL" id="ASX26071.1"/>
    </source>
</evidence>
<dbReference type="OrthoDB" id="6434659at2"/>
<gene>
    <name evidence="1" type="ORF">BA171_02850</name>
</gene>